<proteinExistence type="predicted"/>
<evidence type="ECO:0000259" key="1">
    <source>
        <dbReference type="Pfam" id="PF16087"/>
    </source>
</evidence>
<feature type="domain" description="DUF4817" evidence="1">
    <location>
        <begin position="16"/>
        <end position="58"/>
    </location>
</feature>
<dbReference type="PANTHER" id="PTHR47326">
    <property type="entry name" value="TRANSPOSABLE ELEMENT TC3 TRANSPOSASE-LIKE PROTEIN"/>
    <property type="match status" value="1"/>
</dbReference>
<dbReference type="Pfam" id="PF16087">
    <property type="entry name" value="DUF4817"/>
    <property type="match status" value="1"/>
</dbReference>
<keyword evidence="3" id="KW-1185">Reference proteome</keyword>
<dbReference type="InterPro" id="IPR032135">
    <property type="entry name" value="DUF4817"/>
</dbReference>
<dbReference type="AlphaFoldDB" id="A0A151IV48"/>
<dbReference type="PANTHER" id="PTHR47326:SF1">
    <property type="entry name" value="HTH PSQ-TYPE DOMAIN-CONTAINING PROTEIN"/>
    <property type="match status" value="1"/>
</dbReference>
<dbReference type="Proteomes" id="UP000078492">
    <property type="component" value="Unassembled WGS sequence"/>
</dbReference>
<name>A0A151IV48_9HYME</name>
<sequence length="168" mass="20006">IMPKFTNFEMADKHFAYGLANDNSRKARRIYAERYPQRNLPCHKTFANIHRYLRKKGSFVRNTIDLGKPMTVRTPVRFFLLEEAVLNEIEAHPETSKRKISRTLNVSNILKDQQLYPYHIQRVQKLLPCDFPQKLAFCQWILQRLEENPQFLSQVLFADEANFSRNNY</sequence>
<evidence type="ECO:0000313" key="3">
    <source>
        <dbReference type="Proteomes" id="UP000078492"/>
    </source>
</evidence>
<reference evidence="2 3" key="1">
    <citation type="submission" date="2015-09" db="EMBL/GenBank/DDBJ databases">
        <title>Trachymyrmex cornetzi WGS genome.</title>
        <authorList>
            <person name="Nygaard S."/>
            <person name="Hu H."/>
            <person name="Boomsma J."/>
            <person name="Zhang G."/>
        </authorList>
    </citation>
    <scope>NUCLEOTIDE SEQUENCE [LARGE SCALE GENOMIC DNA]</scope>
    <source>
        <strain evidence="2">Tcor2-1</strain>
        <tissue evidence="2">Whole body</tissue>
    </source>
</reference>
<gene>
    <name evidence="2" type="ORF">ALC57_16398</name>
</gene>
<feature type="non-terminal residue" evidence="2">
    <location>
        <position position="1"/>
    </location>
</feature>
<dbReference type="EMBL" id="KQ980916">
    <property type="protein sequence ID" value="KYN11449.1"/>
    <property type="molecule type" value="Genomic_DNA"/>
</dbReference>
<protein>
    <recommendedName>
        <fullName evidence="1">DUF4817 domain-containing protein</fullName>
    </recommendedName>
</protein>
<organism evidence="2 3">
    <name type="scientific">Trachymyrmex cornetzi</name>
    <dbReference type="NCBI Taxonomy" id="471704"/>
    <lineage>
        <taxon>Eukaryota</taxon>
        <taxon>Metazoa</taxon>
        <taxon>Ecdysozoa</taxon>
        <taxon>Arthropoda</taxon>
        <taxon>Hexapoda</taxon>
        <taxon>Insecta</taxon>
        <taxon>Pterygota</taxon>
        <taxon>Neoptera</taxon>
        <taxon>Endopterygota</taxon>
        <taxon>Hymenoptera</taxon>
        <taxon>Apocrita</taxon>
        <taxon>Aculeata</taxon>
        <taxon>Formicoidea</taxon>
        <taxon>Formicidae</taxon>
        <taxon>Myrmicinae</taxon>
        <taxon>Trachymyrmex</taxon>
    </lineage>
</organism>
<dbReference type="STRING" id="471704.A0A151IV48"/>
<evidence type="ECO:0000313" key="2">
    <source>
        <dbReference type="EMBL" id="KYN11449.1"/>
    </source>
</evidence>
<accession>A0A151IV48</accession>